<dbReference type="InterPro" id="IPR006917">
    <property type="entry name" value="SOUL_heme-bd"/>
</dbReference>
<dbReference type="PANTHER" id="PTHR11220:SF1">
    <property type="entry name" value="HEME-BINDING PROTEIN 2"/>
    <property type="match status" value="1"/>
</dbReference>
<dbReference type="PANTHER" id="PTHR11220">
    <property type="entry name" value="HEME-BINDING PROTEIN-RELATED"/>
    <property type="match status" value="1"/>
</dbReference>
<dbReference type="Pfam" id="PF04832">
    <property type="entry name" value="SOUL"/>
    <property type="match status" value="1"/>
</dbReference>
<reference evidence="2 3" key="1">
    <citation type="submission" date="2020-02" db="EMBL/GenBank/DDBJ databases">
        <title>Draft genome sequence of Haematococcus lacustris strain NIES-144.</title>
        <authorList>
            <person name="Morimoto D."/>
            <person name="Nakagawa S."/>
            <person name="Yoshida T."/>
            <person name="Sawayama S."/>
        </authorList>
    </citation>
    <scope>NUCLEOTIDE SEQUENCE [LARGE SCALE GENOMIC DNA]</scope>
    <source>
        <strain evidence="2 3">NIES-144</strain>
    </source>
</reference>
<keyword evidence="3" id="KW-1185">Reference proteome</keyword>
<dbReference type="SUPFAM" id="SSF55136">
    <property type="entry name" value="Probable bacterial effector-binding domain"/>
    <property type="match status" value="1"/>
</dbReference>
<gene>
    <name evidence="2" type="ORF">HaLaN_17570</name>
</gene>
<dbReference type="InterPro" id="IPR011256">
    <property type="entry name" value="Reg_factor_effector_dom_sf"/>
</dbReference>
<evidence type="ECO:0000313" key="2">
    <source>
        <dbReference type="EMBL" id="GFH20446.1"/>
    </source>
</evidence>
<proteinExistence type="inferred from homology"/>
<organism evidence="2 3">
    <name type="scientific">Haematococcus lacustris</name>
    <name type="common">Green alga</name>
    <name type="synonym">Haematococcus pluvialis</name>
    <dbReference type="NCBI Taxonomy" id="44745"/>
    <lineage>
        <taxon>Eukaryota</taxon>
        <taxon>Viridiplantae</taxon>
        <taxon>Chlorophyta</taxon>
        <taxon>core chlorophytes</taxon>
        <taxon>Chlorophyceae</taxon>
        <taxon>CS clade</taxon>
        <taxon>Chlamydomonadales</taxon>
        <taxon>Haematococcaceae</taxon>
        <taxon>Haematococcus</taxon>
    </lineage>
</organism>
<protein>
    <submittedName>
        <fullName evidence="2">Heme-binding protein 2</fullName>
    </submittedName>
</protein>
<dbReference type="Gene3D" id="3.20.80.10">
    <property type="entry name" value="Regulatory factor, effector binding domain"/>
    <property type="match status" value="1"/>
</dbReference>
<dbReference type="EMBL" id="BLLF01001636">
    <property type="protein sequence ID" value="GFH20446.1"/>
    <property type="molecule type" value="Genomic_DNA"/>
</dbReference>
<evidence type="ECO:0000313" key="3">
    <source>
        <dbReference type="Proteomes" id="UP000485058"/>
    </source>
</evidence>
<name>A0A699ZNE2_HAELA</name>
<dbReference type="AlphaFoldDB" id="A0A699ZNE2"/>
<comment type="caution">
    <text evidence="2">The sequence shown here is derived from an EMBL/GenBank/DDBJ whole genome shotgun (WGS) entry which is preliminary data.</text>
</comment>
<evidence type="ECO:0000256" key="1">
    <source>
        <dbReference type="ARBA" id="ARBA00009817"/>
    </source>
</evidence>
<comment type="similarity">
    <text evidence="1">Belongs to the HEBP family.</text>
</comment>
<sequence>MKVDMTAPVRVRLTPGPGPFCKDDFTVAFYLPWTHQAGGKAAPAPKDPKVFLQRSPEAAYYVLAYSGYTTQSKVLDK</sequence>
<accession>A0A699ZNE2</accession>
<feature type="non-terminal residue" evidence="2">
    <location>
        <position position="77"/>
    </location>
</feature>
<dbReference type="Proteomes" id="UP000485058">
    <property type="component" value="Unassembled WGS sequence"/>
</dbReference>